<proteinExistence type="predicted"/>
<feature type="region of interest" description="Disordered" evidence="1">
    <location>
        <begin position="891"/>
        <end position="915"/>
    </location>
</feature>
<sequence length="991" mass="112179">MKSNLRKEIFTKNLAATDTDELEYGNRTTDKPSTIATQRPSMHTARLLRSDRAHVPLGRYVATEFEPSLVATSIPLGYYVATKFEPSSGANVRPELNLVERALSKRQFDTSPCILVYPSMLSPEDCSELKVVVNASSRKAAQRDLKRDSRPILRFLSQKPVNCRMVYAWRARKDKCQVSTDKYEILKIITKIGKNGISPFLGYDGANFGSHSLALEGGGGGYGLLLLMATKRLIETMSGYMKDKLAALTAPMANAYANATVLEKIENHAATFRHWKCNETSSRFLFLNIKENDKSYQTPKHNKTITQLGRYVATEHAHCSLCSEWRAGLSSVATYRPSSVRAQSLRTDRAMCVPDSSWLASTRYVATCQTFSRYVATCKASERSPTEFSFESSSKRFSFRLNRTTFQTFSLYVATCKASERSSFEFSFESSSKRFSFRLNRSFRCDFTTKTSRTLLGLLPLAMYRPRPVRPQKDPPLSSLLNPHRNAFRFVSIGVSVEILRRKQVGFFLACFQSLRSDLSDFQSLRSNLHHRNAFRFVSIGVSVEILRQKQVGLFLACFHSLRSDLSDPQLATLRPFRLQKAPPLCSLLNPERFSFRINRSFRRDFTIKTNKTRLNSFACSYSPLPPALCSPSNLDRNVSWFYRKLPLKFYDKKKPVLFEIDSSLRKSLAEERIETSDESSKQVVTQRLNDRPARSLRSDRTQAKAWSLRSDRTIVPLGRYVATELGQTRSLRSDRAIVPLGRYVADYRAIVFRRRYVAARARNKIGATVATYAERARGHSSSLRSDSSGLSSRSASPTLADRARAKARGVRSDRAIVPPVATLVDRAHAKLGRYVSTSTRFRSALQATEGSRPKFGRCVAIEPFRTSIRHQSLHSRQTFECYLPKTVASSVHKPRKTRSKHVESEDGPKGPKTRLEAHPTIFLNQKPVNHSIVRAWPTRKDKCQIGKNGISPFLCYDGLRAEDCDSIRFSHLRVARTRNLADSSRAQAYT</sequence>
<evidence type="ECO:0000313" key="2">
    <source>
        <dbReference type="EMBL" id="KAG5374289.1"/>
    </source>
</evidence>
<feature type="region of interest" description="Disordered" evidence="1">
    <location>
        <begin position="777"/>
        <end position="808"/>
    </location>
</feature>
<feature type="non-terminal residue" evidence="2">
    <location>
        <position position="991"/>
    </location>
</feature>
<dbReference type="Proteomes" id="UP000823674">
    <property type="component" value="Unassembled WGS sequence"/>
</dbReference>
<evidence type="ECO:0000313" key="3">
    <source>
        <dbReference type="Proteomes" id="UP000823674"/>
    </source>
</evidence>
<name>A0ABQ7KIF4_BRACM</name>
<reference evidence="2 3" key="1">
    <citation type="submission" date="2021-03" db="EMBL/GenBank/DDBJ databases">
        <authorList>
            <person name="King G.J."/>
            <person name="Bancroft I."/>
            <person name="Baten A."/>
            <person name="Bloomfield J."/>
            <person name="Borpatragohain P."/>
            <person name="He Z."/>
            <person name="Irish N."/>
            <person name="Irwin J."/>
            <person name="Liu K."/>
            <person name="Mauleon R.P."/>
            <person name="Moore J."/>
            <person name="Morris R."/>
            <person name="Ostergaard L."/>
            <person name="Wang B."/>
            <person name="Wells R."/>
        </authorList>
    </citation>
    <scope>NUCLEOTIDE SEQUENCE [LARGE SCALE GENOMIC DNA]</scope>
    <source>
        <strain evidence="2">R-o-18</strain>
        <tissue evidence="2">Leaf</tissue>
    </source>
</reference>
<comment type="caution">
    <text evidence="2">The sequence shown here is derived from an EMBL/GenBank/DDBJ whole genome shotgun (WGS) entry which is preliminary data.</text>
</comment>
<accession>A0ABQ7KIF4</accession>
<feature type="compositionally biased region" description="Low complexity" evidence="1">
    <location>
        <begin position="781"/>
        <end position="797"/>
    </location>
</feature>
<dbReference type="EMBL" id="JADBGQ010000031">
    <property type="protein sequence ID" value="KAG5374289.1"/>
    <property type="molecule type" value="Genomic_DNA"/>
</dbReference>
<keyword evidence="3" id="KW-1185">Reference proteome</keyword>
<protein>
    <submittedName>
        <fullName evidence="2">Uncharacterized protein</fullName>
    </submittedName>
</protein>
<feature type="region of interest" description="Disordered" evidence="1">
    <location>
        <begin position="676"/>
        <end position="697"/>
    </location>
</feature>
<evidence type="ECO:0000256" key="1">
    <source>
        <dbReference type="SAM" id="MobiDB-lite"/>
    </source>
</evidence>
<organism evidence="2 3">
    <name type="scientific">Brassica rapa subsp. trilocularis</name>
    <dbReference type="NCBI Taxonomy" id="1813537"/>
    <lineage>
        <taxon>Eukaryota</taxon>
        <taxon>Viridiplantae</taxon>
        <taxon>Streptophyta</taxon>
        <taxon>Embryophyta</taxon>
        <taxon>Tracheophyta</taxon>
        <taxon>Spermatophyta</taxon>
        <taxon>Magnoliopsida</taxon>
        <taxon>eudicotyledons</taxon>
        <taxon>Gunneridae</taxon>
        <taxon>Pentapetalae</taxon>
        <taxon>rosids</taxon>
        <taxon>malvids</taxon>
        <taxon>Brassicales</taxon>
        <taxon>Brassicaceae</taxon>
        <taxon>Brassiceae</taxon>
        <taxon>Brassica</taxon>
    </lineage>
</organism>
<feature type="compositionally biased region" description="Basic and acidic residues" evidence="1">
    <location>
        <begin position="901"/>
        <end position="915"/>
    </location>
</feature>
<gene>
    <name evidence="2" type="primary">SC149g500040.1_BraROA</name>
    <name evidence="2" type="ORF">IGI04_042402</name>
</gene>